<protein>
    <recommendedName>
        <fullName evidence="2">Protein kinase domain-containing protein</fullName>
    </recommendedName>
</protein>
<dbReference type="PROSITE" id="PS50011">
    <property type="entry name" value="PROTEIN_KINASE_DOM"/>
    <property type="match status" value="1"/>
</dbReference>
<dbReference type="Proteomes" id="UP000050424">
    <property type="component" value="Unassembled WGS sequence"/>
</dbReference>
<dbReference type="EMBL" id="LKCW01000001">
    <property type="protein sequence ID" value="KPM46462.1"/>
    <property type="molecule type" value="Genomic_DNA"/>
</dbReference>
<accession>A0A0P7BZ12</accession>
<dbReference type="InterPro" id="IPR008271">
    <property type="entry name" value="Ser/Thr_kinase_AS"/>
</dbReference>
<organism evidence="3 4">
    <name type="scientific">Neonectria ditissima</name>
    <dbReference type="NCBI Taxonomy" id="78410"/>
    <lineage>
        <taxon>Eukaryota</taxon>
        <taxon>Fungi</taxon>
        <taxon>Dikarya</taxon>
        <taxon>Ascomycota</taxon>
        <taxon>Pezizomycotina</taxon>
        <taxon>Sordariomycetes</taxon>
        <taxon>Hypocreomycetidae</taxon>
        <taxon>Hypocreales</taxon>
        <taxon>Nectriaceae</taxon>
        <taxon>Neonectria</taxon>
    </lineage>
</organism>
<dbReference type="OrthoDB" id="5986190at2759"/>
<proteinExistence type="predicted"/>
<dbReference type="SMART" id="SM00220">
    <property type="entry name" value="S_TKc"/>
    <property type="match status" value="1"/>
</dbReference>
<reference evidence="3 4" key="1">
    <citation type="submission" date="2015-09" db="EMBL/GenBank/DDBJ databases">
        <title>Draft genome of a European isolate of the apple canker pathogen Neonectria ditissima.</title>
        <authorList>
            <person name="Gomez-Cortecero A."/>
            <person name="Harrison R.J."/>
            <person name="Armitage A.D."/>
        </authorList>
    </citation>
    <scope>NUCLEOTIDE SEQUENCE [LARGE SCALE GENOMIC DNA]</scope>
    <source>
        <strain evidence="3 4">R09/05</strain>
    </source>
</reference>
<dbReference type="SUPFAM" id="SSF69322">
    <property type="entry name" value="Tricorn protease domain 2"/>
    <property type="match status" value="1"/>
</dbReference>
<dbReference type="InterPro" id="IPR000719">
    <property type="entry name" value="Prot_kinase_dom"/>
</dbReference>
<dbReference type="Pfam" id="PF00069">
    <property type="entry name" value="Pkinase"/>
    <property type="match status" value="1"/>
</dbReference>
<keyword evidence="4" id="KW-1185">Reference proteome</keyword>
<dbReference type="AlphaFoldDB" id="A0A0P7BZ12"/>
<feature type="domain" description="Protein kinase" evidence="2">
    <location>
        <begin position="232"/>
        <end position="575"/>
    </location>
</feature>
<evidence type="ECO:0000259" key="2">
    <source>
        <dbReference type="PROSITE" id="PS50011"/>
    </source>
</evidence>
<dbReference type="SUPFAM" id="SSF56112">
    <property type="entry name" value="Protein kinase-like (PK-like)"/>
    <property type="match status" value="1"/>
</dbReference>
<name>A0A0P7BZ12_9HYPO</name>
<feature type="compositionally biased region" description="Polar residues" evidence="1">
    <location>
        <begin position="27"/>
        <end position="37"/>
    </location>
</feature>
<evidence type="ECO:0000256" key="1">
    <source>
        <dbReference type="SAM" id="MobiDB-lite"/>
    </source>
</evidence>
<feature type="compositionally biased region" description="Basic and acidic residues" evidence="1">
    <location>
        <begin position="493"/>
        <end position="513"/>
    </location>
</feature>
<dbReference type="GO" id="GO:0004674">
    <property type="term" value="F:protein serine/threonine kinase activity"/>
    <property type="evidence" value="ECO:0007669"/>
    <property type="project" value="TreeGrafter"/>
</dbReference>
<feature type="compositionally biased region" description="Acidic residues" evidence="1">
    <location>
        <begin position="42"/>
        <end position="59"/>
    </location>
</feature>
<feature type="region of interest" description="Disordered" evidence="1">
    <location>
        <begin position="493"/>
        <end position="514"/>
    </location>
</feature>
<sequence>MVAQEFKDFFRRHGHQSRTRESEPPAEQNTPETSGSEKQQDDTEVFESEQQEDPLENSDSEQQQHLEEEFLLEQQRFNSDVTKELTTGFCVTFNGDATKYEPSKFLPPGVLSNLINEETLQTRVFGRFLHPTNEQRQRISERIIQSPEPGLRAILLVILCYGSLRMMARFEHHFLRGSPDKSDLELPLDESRAGKIFAADGKTFYRRQFNFCPVNIKEATHTKIKAPCRLPYEGQTEIGNGAYGKVYRVIVARGQYHFDNPPSRNMDPAQPVVLARKDFSPDERSSFAFKAERDILRQFVNSDVPSSIVKSICSYEYKFPGVDYPLSSIIFYEAECSLNHYLNHNGYRPSSFKARRQNLRRMLDICEALVWLRNNLVYVRDEYTYMTYYHCDLKPDNILVYKNSNSGDDLFVFRLADFGEARGIETKTAFSGRQQKAMYLDVPGREGTYLAPEVQDNKKKAQAKPSSDVWSFGCILLLVIVFNRDGEGGIRDFQDARRQDSRNSRREGDHFASENDNGCKGSVTNCMKDLIKSSTCLVEKSLSEPFVAYIKKKMLVAYQERDDITKVSKSLYDMYNKSTHVKVETTHHAGVRRDAKHCTNSPNGTVFFHTPELIQMYRTDSLSRADPICPQLSSTWSATFRSRHHSSSNHAVFVAKRLNGSLKAVVVETDQQSTPSEFGITTGRAVLEQLAVSPDCKTLALAYRPSETGDCSAQICMYDRASMKNIQSDASSEADSIRPRRPSDILGQNGIVKMVQSNRDLFFSSDGRYLYHACTLKGPLTRSRPQLRVTVWDTATYAQAKNWVIDDTDTTYEGFFISSIVPLNTQIGFVCVSHGNCIRICKAESQDAIKLKDISGVKKLLLSNDDKRLVMLVTRNSPADLEIYGAYLPKLKNAWKLKILEDMTFNPKKDDANLLENGSEMVLLVTSCRSKVSYKCDVGSIFEP</sequence>
<dbReference type="PANTHER" id="PTHR24359:SF1">
    <property type="entry name" value="INHIBITOR OF NUCLEAR FACTOR KAPPA-B KINASE EPSILON SUBUNIT HOMOLOG 1-RELATED"/>
    <property type="match status" value="1"/>
</dbReference>
<feature type="region of interest" description="Disordered" evidence="1">
    <location>
        <begin position="1"/>
        <end position="63"/>
    </location>
</feature>
<comment type="caution">
    <text evidence="3">The sequence shown here is derived from an EMBL/GenBank/DDBJ whole genome shotgun (WGS) entry which is preliminary data.</text>
</comment>
<gene>
    <name evidence="3" type="ORF">AK830_g228</name>
</gene>
<dbReference type="GO" id="GO:0005524">
    <property type="term" value="F:ATP binding"/>
    <property type="evidence" value="ECO:0007669"/>
    <property type="project" value="InterPro"/>
</dbReference>
<dbReference type="STRING" id="78410.A0A0P7BZ12"/>
<evidence type="ECO:0000313" key="3">
    <source>
        <dbReference type="EMBL" id="KPM46462.1"/>
    </source>
</evidence>
<feature type="compositionally biased region" description="Basic and acidic residues" evidence="1">
    <location>
        <begin position="1"/>
        <end position="11"/>
    </location>
</feature>
<dbReference type="Gene3D" id="1.10.510.10">
    <property type="entry name" value="Transferase(Phosphotransferase) domain 1"/>
    <property type="match status" value="1"/>
</dbReference>
<dbReference type="PROSITE" id="PS00108">
    <property type="entry name" value="PROTEIN_KINASE_ST"/>
    <property type="match status" value="1"/>
</dbReference>
<dbReference type="InterPro" id="IPR011009">
    <property type="entry name" value="Kinase-like_dom_sf"/>
</dbReference>
<evidence type="ECO:0000313" key="4">
    <source>
        <dbReference type="Proteomes" id="UP000050424"/>
    </source>
</evidence>
<dbReference type="PANTHER" id="PTHR24359">
    <property type="entry name" value="SERINE/THREONINE-PROTEIN KINASE SBK1"/>
    <property type="match status" value="1"/>
</dbReference>